<dbReference type="Proteomes" id="UP000078561">
    <property type="component" value="Unassembled WGS sequence"/>
</dbReference>
<feature type="binding site" evidence="9">
    <location>
        <position position="100"/>
    </location>
    <ligand>
        <name>ATP</name>
        <dbReference type="ChEBI" id="CHEBI:30616"/>
    </ligand>
</feature>
<feature type="region of interest" description="Disordered" evidence="10">
    <location>
        <begin position="335"/>
        <end position="369"/>
    </location>
</feature>
<comment type="catalytic activity">
    <reaction evidence="8">
        <text>L-seryl-[protein] + ATP = O-phospho-L-seryl-[protein] + ADP + H(+)</text>
        <dbReference type="Rhea" id="RHEA:17989"/>
        <dbReference type="Rhea" id="RHEA-COMP:9863"/>
        <dbReference type="Rhea" id="RHEA-COMP:11604"/>
        <dbReference type="ChEBI" id="CHEBI:15378"/>
        <dbReference type="ChEBI" id="CHEBI:29999"/>
        <dbReference type="ChEBI" id="CHEBI:30616"/>
        <dbReference type="ChEBI" id="CHEBI:83421"/>
        <dbReference type="ChEBI" id="CHEBI:456216"/>
        <dbReference type="EC" id="2.7.11.1"/>
    </reaction>
</comment>
<keyword evidence="6 9" id="KW-0067">ATP-binding</keyword>
<dbReference type="CDD" id="cd14003">
    <property type="entry name" value="STKc_AMPK-like"/>
    <property type="match status" value="1"/>
</dbReference>
<feature type="compositionally biased region" description="Low complexity" evidence="10">
    <location>
        <begin position="733"/>
        <end position="749"/>
    </location>
</feature>
<accession>A0A163K1Z1</accession>
<feature type="domain" description="KA1" evidence="12">
    <location>
        <begin position="861"/>
        <end position="910"/>
    </location>
</feature>
<evidence type="ECO:0000313" key="13">
    <source>
        <dbReference type="EMBL" id="SAM03633.1"/>
    </source>
</evidence>
<feature type="compositionally biased region" description="Polar residues" evidence="10">
    <location>
        <begin position="460"/>
        <end position="478"/>
    </location>
</feature>
<dbReference type="OrthoDB" id="193931at2759"/>
<comment type="catalytic activity">
    <reaction evidence="7">
        <text>L-threonyl-[protein] + ATP = O-phospho-L-threonyl-[protein] + ADP + H(+)</text>
        <dbReference type="Rhea" id="RHEA:46608"/>
        <dbReference type="Rhea" id="RHEA-COMP:11060"/>
        <dbReference type="Rhea" id="RHEA-COMP:11605"/>
        <dbReference type="ChEBI" id="CHEBI:15378"/>
        <dbReference type="ChEBI" id="CHEBI:30013"/>
        <dbReference type="ChEBI" id="CHEBI:30616"/>
        <dbReference type="ChEBI" id="CHEBI:61977"/>
        <dbReference type="ChEBI" id="CHEBI:456216"/>
        <dbReference type="EC" id="2.7.11.1"/>
    </reaction>
</comment>
<keyword evidence="14" id="KW-1185">Reference proteome</keyword>
<keyword evidence="3" id="KW-0808">Transferase</keyword>
<dbReference type="InterPro" id="IPR000719">
    <property type="entry name" value="Prot_kinase_dom"/>
</dbReference>
<evidence type="ECO:0000256" key="2">
    <source>
        <dbReference type="ARBA" id="ARBA00022527"/>
    </source>
</evidence>
<dbReference type="InterPro" id="IPR001772">
    <property type="entry name" value="KA1_dom"/>
</dbReference>
<evidence type="ECO:0000259" key="12">
    <source>
        <dbReference type="PROSITE" id="PS50032"/>
    </source>
</evidence>
<dbReference type="InterPro" id="IPR008271">
    <property type="entry name" value="Ser/Thr_kinase_AS"/>
</dbReference>
<dbReference type="GO" id="GO:0106310">
    <property type="term" value="F:protein serine kinase activity"/>
    <property type="evidence" value="ECO:0007669"/>
    <property type="project" value="RHEA"/>
</dbReference>
<evidence type="ECO:0000256" key="9">
    <source>
        <dbReference type="PROSITE-ProRule" id="PRU10141"/>
    </source>
</evidence>
<dbReference type="InParanoid" id="A0A163K1Z1"/>
<dbReference type="GO" id="GO:0005737">
    <property type="term" value="C:cytoplasm"/>
    <property type="evidence" value="ECO:0007669"/>
    <property type="project" value="TreeGrafter"/>
</dbReference>
<evidence type="ECO:0000313" key="14">
    <source>
        <dbReference type="Proteomes" id="UP000078561"/>
    </source>
</evidence>
<dbReference type="SUPFAM" id="SSF103243">
    <property type="entry name" value="KA1-like"/>
    <property type="match status" value="1"/>
</dbReference>
<dbReference type="SMART" id="SM00220">
    <property type="entry name" value="S_TKc"/>
    <property type="match status" value="1"/>
</dbReference>
<dbReference type="PANTHER" id="PTHR24346:SF110">
    <property type="entry name" value="NON-SPECIFIC SERINE_THREONINE PROTEIN KINASE"/>
    <property type="match status" value="1"/>
</dbReference>
<evidence type="ECO:0000259" key="11">
    <source>
        <dbReference type="PROSITE" id="PS50011"/>
    </source>
</evidence>
<feature type="region of interest" description="Disordered" evidence="10">
    <location>
        <begin position="490"/>
        <end position="528"/>
    </location>
</feature>
<feature type="region of interest" description="Disordered" evidence="10">
    <location>
        <begin position="644"/>
        <end position="772"/>
    </location>
</feature>
<feature type="compositionally biased region" description="Low complexity" evidence="10">
    <location>
        <begin position="689"/>
        <end position="706"/>
    </location>
</feature>
<dbReference type="SUPFAM" id="SSF56112">
    <property type="entry name" value="Protein kinase-like (PK-like)"/>
    <property type="match status" value="1"/>
</dbReference>
<dbReference type="GO" id="GO:0004674">
    <property type="term" value="F:protein serine/threonine kinase activity"/>
    <property type="evidence" value="ECO:0007669"/>
    <property type="project" value="UniProtKB-KW"/>
</dbReference>
<feature type="region of interest" description="Disordered" evidence="10">
    <location>
        <begin position="400"/>
        <end position="478"/>
    </location>
</feature>
<dbReference type="GO" id="GO:0035556">
    <property type="term" value="P:intracellular signal transduction"/>
    <property type="evidence" value="ECO:0007669"/>
    <property type="project" value="TreeGrafter"/>
</dbReference>
<feature type="compositionally biased region" description="Basic and acidic residues" evidence="10">
    <location>
        <begin position="416"/>
        <end position="438"/>
    </location>
</feature>
<sequence>MISSISSTLHRILPASHHVVSSGQSHGGDIASDQDSLSTDSSCSSCDSLCSSNGQDVFGHYRLVRTLGVGEFGKVKLGLQLETNQKVAIKMIRKRHAAAKITKVEREIQVLKSLYHSHIVRLIEVVETETHIGIILEYASGGELFEYVLSHRSLEEDTARNLFAQLISSVNHMHENGIAHRDLKLENLLFLDPQQTHLIVSDFGFANDDKKDLLSTCCGSPTYAAPELIYPSNGYHGEAADIWSCGVILYCMICGYLPFDDDPDNVEGANIHQLYRYILSKSLSFPGFVSDDAKDLIRHMLQPDPANRCTLDFVINHPWLHSRLSTLSSKLPPVLEHQSEDVPQRRSQAINSLGDESRRAHSQHNGYLNNQGHQLSIFNQHPEHSDRSQAKPYVIHEETDHAQERSLPTPMSSPVTHHEAHHQSPHHHEDHHNNDRIPDLPMDGAYANQPMDTLPPTPMSLITSSKMSPGTDTNNTTSSVLSILNDKELPLLPPLPATPNDESDILNDSGTSERQRQPSLRRQKKFRPSLTIDAFSPITTTSTMANAKPVTTTLYRQHTDVGNQQSSTGGNRPPLQVKDNSTRYYSAMLQSGDVSNEHTNFMNDIFSDSDNSGNIVQHFKTTSLPLLDKPPTLAIDSATSTTNLHDSIKSHSNADHPSGTRKQRSRLTSILSLTHPAPRRTKSAHTPSKKTSPFPETTTTATGAPLTRKKTVGQTMKAWIHKKKPFARRHHSSSSSSSLSDPPLPASSANNDQQQADTEDPPSHEQTGHHHLASSLDTMDQGMMRTLSDAQGNYLTSMAPSTLILTLVRILTALGIDVHHRSTFQLTCFRKSCHHHPFYHWHSKHTKDASVTTAPIYGPAEVDQGHHVEFTVEICRSLMSDLYVVHMDLVTGDNLAFHFLRSKVLTLMNLKT</sequence>
<dbReference type="Pfam" id="PF00069">
    <property type="entry name" value="Pkinase"/>
    <property type="match status" value="1"/>
</dbReference>
<evidence type="ECO:0000256" key="1">
    <source>
        <dbReference type="ARBA" id="ARBA00012513"/>
    </source>
</evidence>
<dbReference type="PANTHER" id="PTHR24346">
    <property type="entry name" value="MAP/MICROTUBULE AFFINITY-REGULATING KINASE"/>
    <property type="match status" value="1"/>
</dbReference>
<dbReference type="InterPro" id="IPR011009">
    <property type="entry name" value="Kinase-like_dom_sf"/>
</dbReference>
<keyword evidence="4 9" id="KW-0547">Nucleotide-binding</keyword>
<dbReference type="Gene3D" id="3.30.310.80">
    <property type="entry name" value="Kinase associated domain 1, KA1"/>
    <property type="match status" value="1"/>
</dbReference>
<dbReference type="Gene3D" id="1.10.510.10">
    <property type="entry name" value="Transferase(Phosphotransferase) domain 1"/>
    <property type="match status" value="1"/>
</dbReference>
<dbReference type="EMBL" id="LT554210">
    <property type="protein sequence ID" value="SAM03633.1"/>
    <property type="molecule type" value="Genomic_DNA"/>
</dbReference>
<dbReference type="PROSITE" id="PS50011">
    <property type="entry name" value="PROTEIN_KINASE_DOM"/>
    <property type="match status" value="1"/>
</dbReference>
<dbReference type="InterPro" id="IPR017441">
    <property type="entry name" value="Protein_kinase_ATP_BS"/>
</dbReference>
<dbReference type="PROSITE" id="PS00107">
    <property type="entry name" value="PROTEIN_KINASE_ATP"/>
    <property type="match status" value="1"/>
</dbReference>
<evidence type="ECO:0000256" key="3">
    <source>
        <dbReference type="ARBA" id="ARBA00022679"/>
    </source>
</evidence>
<evidence type="ECO:0000256" key="8">
    <source>
        <dbReference type="ARBA" id="ARBA00048679"/>
    </source>
</evidence>
<dbReference type="STRING" id="4829.A0A163K1Z1"/>
<dbReference type="OMA" id="AQFNDFY"/>
<reference evidence="13" key="1">
    <citation type="submission" date="2016-04" db="EMBL/GenBank/DDBJ databases">
        <authorList>
            <person name="Evans L.H."/>
            <person name="Alamgir A."/>
            <person name="Owens N."/>
            <person name="Weber N.D."/>
            <person name="Virtaneva K."/>
            <person name="Barbian K."/>
            <person name="Babar A."/>
            <person name="Rosenke K."/>
        </authorList>
    </citation>
    <scope>NUCLEOTIDE SEQUENCE [LARGE SCALE GENOMIC DNA]</scope>
    <source>
        <strain evidence="13">CBS 101.48</strain>
    </source>
</reference>
<dbReference type="PROSITE" id="PS50032">
    <property type="entry name" value="KA1"/>
    <property type="match status" value="1"/>
</dbReference>
<evidence type="ECO:0000256" key="7">
    <source>
        <dbReference type="ARBA" id="ARBA00047899"/>
    </source>
</evidence>
<gene>
    <name evidence="13" type="primary">ABSGL_09475.1 scaffold 11253</name>
</gene>
<keyword evidence="2" id="KW-0723">Serine/threonine-protein kinase</keyword>
<protein>
    <recommendedName>
        <fullName evidence="1">non-specific serine/threonine protein kinase</fullName>
        <ecNumber evidence="1">2.7.11.1</ecNumber>
    </recommendedName>
</protein>
<dbReference type="EC" id="2.7.11.1" evidence="1"/>
<feature type="compositionally biased region" description="Basic residues" evidence="10">
    <location>
        <begin position="719"/>
        <end position="732"/>
    </location>
</feature>
<dbReference type="FunFam" id="3.30.200.20:FF:000003">
    <property type="entry name" value="Non-specific serine/threonine protein kinase"/>
    <property type="match status" value="1"/>
</dbReference>
<feature type="domain" description="Protein kinase" evidence="11">
    <location>
        <begin position="61"/>
        <end position="320"/>
    </location>
</feature>
<dbReference type="PROSITE" id="PS00108">
    <property type="entry name" value="PROTEIN_KINASE_ST"/>
    <property type="match status" value="1"/>
</dbReference>
<evidence type="ECO:0000256" key="6">
    <source>
        <dbReference type="ARBA" id="ARBA00022840"/>
    </source>
</evidence>
<organism evidence="13">
    <name type="scientific">Absidia glauca</name>
    <name type="common">Pin mould</name>
    <dbReference type="NCBI Taxonomy" id="4829"/>
    <lineage>
        <taxon>Eukaryota</taxon>
        <taxon>Fungi</taxon>
        <taxon>Fungi incertae sedis</taxon>
        <taxon>Mucoromycota</taxon>
        <taxon>Mucoromycotina</taxon>
        <taxon>Mucoromycetes</taxon>
        <taxon>Mucorales</taxon>
        <taxon>Cunninghamellaceae</taxon>
        <taxon>Absidia</taxon>
    </lineage>
</organism>
<keyword evidence="5" id="KW-0418">Kinase</keyword>
<dbReference type="FunFam" id="1.10.510.10:FF:000571">
    <property type="entry name" value="Maternal embryonic leucine zipper kinase"/>
    <property type="match status" value="1"/>
</dbReference>
<name>A0A163K1Z1_ABSGL</name>
<evidence type="ECO:0000256" key="4">
    <source>
        <dbReference type="ARBA" id="ARBA00022741"/>
    </source>
</evidence>
<dbReference type="InterPro" id="IPR028375">
    <property type="entry name" value="KA1/Ssp2_C"/>
</dbReference>
<dbReference type="AlphaFoldDB" id="A0A163K1Z1"/>
<evidence type="ECO:0000256" key="5">
    <source>
        <dbReference type="ARBA" id="ARBA00022777"/>
    </source>
</evidence>
<dbReference type="GO" id="GO:0005524">
    <property type="term" value="F:ATP binding"/>
    <property type="evidence" value="ECO:0007669"/>
    <property type="project" value="UniProtKB-UniRule"/>
</dbReference>
<proteinExistence type="predicted"/>
<evidence type="ECO:0000256" key="10">
    <source>
        <dbReference type="SAM" id="MobiDB-lite"/>
    </source>
</evidence>